<dbReference type="Proteomes" id="UP000287651">
    <property type="component" value="Unassembled WGS sequence"/>
</dbReference>
<reference evidence="1 2" key="1">
    <citation type="journal article" date="2014" name="Agronomy (Basel)">
        <title>A Draft Genome Sequence for Ensete ventricosum, the Drought-Tolerant Tree Against Hunger.</title>
        <authorList>
            <person name="Harrison J."/>
            <person name="Moore K.A."/>
            <person name="Paszkiewicz K."/>
            <person name="Jones T."/>
            <person name="Grant M."/>
            <person name="Ambacheew D."/>
            <person name="Muzemil S."/>
            <person name="Studholme D.J."/>
        </authorList>
    </citation>
    <scope>NUCLEOTIDE SEQUENCE [LARGE SCALE GENOMIC DNA]</scope>
</reference>
<protein>
    <submittedName>
        <fullName evidence="1">Uncharacterized protein</fullName>
    </submittedName>
</protein>
<evidence type="ECO:0000313" key="1">
    <source>
        <dbReference type="EMBL" id="RRT49411.1"/>
    </source>
</evidence>
<dbReference type="AlphaFoldDB" id="A0A426YCH1"/>
<gene>
    <name evidence="1" type="ORF">B296_00052442</name>
</gene>
<dbReference type="EMBL" id="AMZH03013364">
    <property type="protein sequence ID" value="RRT49411.1"/>
    <property type="molecule type" value="Genomic_DNA"/>
</dbReference>
<organism evidence="1 2">
    <name type="scientific">Ensete ventricosum</name>
    <name type="common">Abyssinian banana</name>
    <name type="synonym">Musa ensete</name>
    <dbReference type="NCBI Taxonomy" id="4639"/>
    <lineage>
        <taxon>Eukaryota</taxon>
        <taxon>Viridiplantae</taxon>
        <taxon>Streptophyta</taxon>
        <taxon>Embryophyta</taxon>
        <taxon>Tracheophyta</taxon>
        <taxon>Spermatophyta</taxon>
        <taxon>Magnoliopsida</taxon>
        <taxon>Liliopsida</taxon>
        <taxon>Zingiberales</taxon>
        <taxon>Musaceae</taxon>
        <taxon>Ensete</taxon>
    </lineage>
</organism>
<comment type="caution">
    <text evidence="1">The sequence shown here is derived from an EMBL/GenBank/DDBJ whole genome shotgun (WGS) entry which is preliminary data.</text>
</comment>
<proteinExistence type="predicted"/>
<evidence type="ECO:0000313" key="2">
    <source>
        <dbReference type="Proteomes" id="UP000287651"/>
    </source>
</evidence>
<sequence length="123" mass="13931">MLRWAKVAVICFKCRELKILWNKLFLDLRHEGGSDYGALLELNFRLDEFLLDLVHLSVLVIGACRSVAFPRGPKGAPREVVRPHRRVIVRLRVAPVRVRPHVVLLGRSVAVVPTTTSVEGCER</sequence>
<accession>A0A426YCH1</accession>
<name>A0A426YCH1_ENSVE</name>